<feature type="transmembrane region" description="Helical" evidence="1">
    <location>
        <begin position="48"/>
        <end position="67"/>
    </location>
</feature>
<keyword evidence="3" id="KW-1185">Reference proteome</keyword>
<evidence type="ECO:0000256" key="1">
    <source>
        <dbReference type="SAM" id="Phobius"/>
    </source>
</evidence>
<reference evidence="2 3" key="1">
    <citation type="submission" date="2022-12" db="EMBL/GenBank/DDBJ databases">
        <title>Sphingomonas abieness sp. nov., an endophytic bacterium isolated from Abies koreana.</title>
        <authorList>
            <person name="Jiang L."/>
            <person name="Lee J."/>
        </authorList>
    </citation>
    <scope>NUCLEOTIDE SEQUENCE [LARGE SCALE GENOMIC DNA]</scope>
    <source>
        <strain evidence="3">PAMB 00755</strain>
    </source>
</reference>
<name>A0ABY7NVT9_9SPHN</name>
<proteinExistence type="predicted"/>
<feature type="transmembrane region" description="Helical" evidence="1">
    <location>
        <begin position="74"/>
        <end position="93"/>
    </location>
</feature>
<evidence type="ECO:0000313" key="3">
    <source>
        <dbReference type="Proteomes" id="UP001210865"/>
    </source>
</evidence>
<accession>A0ABY7NVT9</accession>
<evidence type="ECO:0008006" key="4">
    <source>
        <dbReference type="Google" id="ProtNLM"/>
    </source>
</evidence>
<protein>
    <recommendedName>
        <fullName evidence="4">SdpI family protein</fullName>
    </recommendedName>
</protein>
<dbReference type="EMBL" id="CP115174">
    <property type="protein sequence ID" value="WBO24029.1"/>
    <property type="molecule type" value="Genomic_DNA"/>
</dbReference>
<keyword evidence="1" id="KW-1133">Transmembrane helix</keyword>
<dbReference type="Proteomes" id="UP001210865">
    <property type="component" value="Chromosome"/>
</dbReference>
<sequence length="99" mass="10640">MMMYLMMLIAGILLCNALPHLASGLRGERFFTLWAKPFGTGRSSAFENFLWGAANLFVAVFLLTRTASQNVPHGLFAVALGFLAAGATLSILFGKRVSG</sequence>
<keyword evidence="1" id="KW-0472">Membrane</keyword>
<organism evidence="2 3">
    <name type="scientific">Sphingomonas abietis</name>
    <dbReference type="NCBI Taxonomy" id="3012344"/>
    <lineage>
        <taxon>Bacteria</taxon>
        <taxon>Pseudomonadati</taxon>
        <taxon>Pseudomonadota</taxon>
        <taxon>Alphaproteobacteria</taxon>
        <taxon>Sphingomonadales</taxon>
        <taxon>Sphingomonadaceae</taxon>
        <taxon>Sphingomonas</taxon>
    </lineage>
</organism>
<gene>
    <name evidence="2" type="ORF">PBT88_07945</name>
</gene>
<dbReference type="RefSeq" id="WP_270078658.1">
    <property type="nucleotide sequence ID" value="NZ_CP115174.1"/>
</dbReference>
<keyword evidence="1" id="KW-0812">Transmembrane</keyword>
<evidence type="ECO:0000313" key="2">
    <source>
        <dbReference type="EMBL" id="WBO24029.1"/>
    </source>
</evidence>